<evidence type="ECO:0000256" key="20">
    <source>
        <dbReference type="ARBA" id="ARBA00024636"/>
    </source>
</evidence>
<evidence type="ECO:0000256" key="15">
    <source>
        <dbReference type="ARBA" id="ARBA00023411"/>
    </source>
</evidence>
<dbReference type="GO" id="GO:0001729">
    <property type="term" value="F:ceramide kinase activity"/>
    <property type="evidence" value="ECO:0007669"/>
    <property type="project" value="UniProtKB-EC"/>
</dbReference>
<keyword evidence="12" id="KW-0496">Mitochondrion</keyword>
<evidence type="ECO:0000256" key="29">
    <source>
        <dbReference type="ARBA" id="ARBA00048876"/>
    </source>
</evidence>
<evidence type="ECO:0000256" key="10">
    <source>
        <dbReference type="ARBA" id="ARBA00022840"/>
    </source>
</evidence>
<name>A0A6J0BWS1_NEOLC</name>
<comment type="catalytic activity">
    <reaction evidence="17">
        <text>1-(9Z-octadecenoyl)-sn-glycerol + ATP = 1-(9Z-octadecenoyl)-sn-glycero-3-phosphate + ADP + H(+)</text>
        <dbReference type="Rhea" id="RHEA:41079"/>
        <dbReference type="ChEBI" id="CHEBI:15378"/>
        <dbReference type="ChEBI" id="CHEBI:30616"/>
        <dbReference type="ChEBI" id="CHEBI:74544"/>
        <dbReference type="ChEBI" id="CHEBI:75757"/>
        <dbReference type="ChEBI" id="CHEBI:456216"/>
    </reaction>
    <physiologicalReaction direction="left-to-right" evidence="17">
        <dbReference type="Rhea" id="RHEA:41080"/>
    </physiologicalReaction>
</comment>
<dbReference type="EC" id="2.7.1.107" evidence="5"/>
<evidence type="ECO:0000256" key="24">
    <source>
        <dbReference type="ARBA" id="ARBA00026142"/>
    </source>
</evidence>
<comment type="catalytic activity">
    <reaction evidence="19">
        <text>2-(5Z,8Z,11Z,14Z-eicosatetraenoyl)-glycerol + ATP = 2-(5Z,8Z,11Z,14Z-eicosatetraenoyl)-sn-glycero-3-phosphate + ADP + H(+)</text>
        <dbReference type="Rhea" id="RHEA:43316"/>
        <dbReference type="ChEBI" id="CHEBI:15378"/>
        <dbReference type="ChEBI" id="CHEBI:30616"/>
        <dbReference type="ChEBI" id="CHEBI:52392"/>
        <dbReference type="ChEBI" id="CHEBI:78209"/>
        <dbReference type="ChEBI" id="CHEBI:456216"/>
    </reaction>
    <physiologicalReaction direction="left-to-right" evidence="19">
        <dbReference type="Rhea" id="RHEA:43317"/>
    </physiologicalReaction>
</comment>
<dbReference type="Gene3D" id="3.40.50.10330">
    <property type="entry name" value="Probable inorganic polyphosphate/atp-NAD kinase, domain 1"/>
    <property type="match status" value="1"/>
</dbReference>
<dbReference type="GO" id="GO:0047620">
    <property type="term" value="F:acylglycerol kinase activity"/>
    <property type="evidence" value="ECO:0007669"/>
    <property type="project" value="UniProtKB-EC"/>
</dbReference>
<evidence type="ECO:0000256" key="12">
    <source>
        <dbReference type="ARBA" id="ARBA00023128"/>
    </source>
</evidence>
<dbReference type="OrthoDB" id="9979394at2759"/>
<evidence type="ECO:0000256" key="11">
    <source>
        <dbReference type="ARBA" id="ARBA00023098"/>
    </source>
</evidence>
<evidence type="ECO:0000256" key="9">
    <source>
        <dbReference type="ARBA" id="ARBA00022792"/>
    </source>
</evidence>
<keyword evidence="11" id="KW-0443">Lipid metabolism</keyword>
<keyword evidence="8 32" id="KW-0418">Kinase</keyword>
<dbReference type="FunCoup" id="A0A6J0BWS1">
    <property type="interactions" value="981"/>
</dbReference>
<evidence type="ECO:0000256" key="8">
    <source>
        <dbReference type="ARBA" id="ARBA00022777"/>
    </source>
</evidence>
<dbReference type="InterPro" id="IPR045579">
    <property type="entry name" value="AGK_C"/>
</dbReference>
<evidence type="ECO:0000256" key="28">
    <source>
        <dbReference type="ARBA" id="ARBA00048663"/>
    </source>
</evidence>
<feature type="domain" description="DAGKc" evidence="30">
    <location>
        <begin position="61"/>
        <end position="206"/>
    </location>
</feature>
<evidence type="ECO:0000256" key="19">
    <source>
        <dbReference type="ARBA" id="ARBA00024556"/>
    </source>
</evidence>
<evidence type="ECO:0000256" key="4">
    <source>
        <dbReference type="ARBA" id="ARBA00005175"/>
    </source>
</evidence>
<dbReference type="InterPro" id="IPR016064">
    <property type="entry name" value="NAD/diacylglycerol_kinase_sf"/>
</dbReference>
<evidence type="ECO:0000256" key="22">
    <source>
        <dbReference type="ARBA" id="ARBA00026096"/>
    </source>
</evidence>
<keyword evidence="10" id="KW-0067">ATP-binding</keyword>
<keyword evidence="13" id="KW-0472">Membrane</keyword>
<evidence type="ECO:0000256" key="25">
    <source>
        <dbReference type="ARBA" id="ARBA00030553"/>
    </source>
</evidence>
<evidence type="ECO:0000256" key="17">
    <source>
        <dbReference type="ARBA" id="ARBA00024505"/>
    </source>
</evidence>
<keyword evidence="31" id="KW-1185">Reference proteome</keyword>
<keyword evidence="7" id="KW-0547">Nucleotide-binding</keyword>
<evidence type="ECO:0000256" key="14">
    <source>
        <dbReference type="ARBA" id="ARBA00023371"/>
    </source>
</evidence>
<evidence type="ECO:0000256" key="1">
    <source>
        <dbReference type="ARBA" id="ARBA00001946"/>
    </source>
</evidence>
<evidence type="ECO:0000256" key="7">
    <source>
        <dbReference type="ARBA" id="ARBA00022741"/>
    </source>
</evidence>
<dbReference type="GO" id="GO:0046512">
    <property type="term" value="P:sphingosine biosynthetic process"/>
    <property type="evidence" value="ECO:0007669"/>
    <property type="project" value="TreeGrafter"/>
</dbReference>
<dbReference type="PANTHER" id="PTHR12358:SF31">
    <property type="entry name" value="ACYLGLYCEROL KINASE, MITOCHONDRIAL"/>
    <property type="match status" value="1"/>
</dbReference>
<dbReference type="CTD" id="326168"/>
<evidence type="ECO:0000256" key="3">
    <source>
        <dbReference type="ARBA" id="ARBA00004637"/>
    </source>
</evidence>
<dbReference type="SUPFAM" id="SSF111331">
    <property type="entry name" value="NAD kinase/diacylglycerol kinase-like"/>
    <property type="match status" value="1"/>
</dbReference>
<dbReference type="EC" id="2.7.1.94" evidence="23"/>
<evidence type="ECO:0000256" key="18">
    <source>
        <dbReference type="ARBA" id="ARBA00024512"/>
    </source>
</evidence>
<comment type="catalytic activity">
    <reaction evidence="28">
        <text>a monoacylglycerol + ATP = a monoacyl-sn-glycero-3-phosphate + ADP + H(+)</text>
        <dbReference type="Rhea" id="RHEA:19293"/>
        <dbReference type="ChEBI" id="CHEBI:15378"/>
        <dbReference type="ChEBI" id="CHEBI:17408"/>
        <dbReference type="ChEBI" id="CHEBI:30616"/>
        <dbReference type="ChEBI" id="CHEBI:77589"/>
        <dbReference type="ChEBI" id="CHEBI:456216"/>
        <dbReference type="EC" id="2.7.1.94"/>
    </reaction>
    <physiologicalReaction direction="left-to-right" evidence="28">
        <dbReference type="Rhea" id="RHEA:19294"/>
    </physiologicalReaction>
</comment>
<evidence type="ECO:0000256" key="16">
    <source>
        <dbReference type="ARBA" id="ARBA00024483"/>
    </source>
</evidence>
<dbReference type="AlphaFoldDB" id="A0A6J0BWS1"/>
<comment type="catalytic activity">
    <reaction evidence="14">
        <text>1,2-di-(9Z-octadecenoyl)-sn-glycerol + ATP = 1,2-di-(9Z-octadecenoyl)-sn-glycero-3-phosphate + ADP + H(+)</text>
        <dbReference type="Rhea" id="RHEA:40327"/>
        <dbReference type="ChEBI" id="CHEBI:15378"/>
        <dbReference type="ChEBI" id="CHEBI:30616"/>
        <dbReference type="ChEBI" id="CHEBI:52333"/>
        <dbReference type="ChEBI" id="CHEBI:74546"/>
        <dbReference type="ChEBI" id="CHEBI:456216"/>
    </reaction>
    <physiologicalReaction direction="left-to-right" evidence="14">
        <dbReference type="Rhea" id="RHEA:40328"/>
    </physiologicalReaction>
</comment>
<dbReference type="EC" id="2.7.1.138" evidence="22"/>
<dbReference type="PANTHER" id="PTHR12358">
    <property type="entry name" value="SPHINGOSINE KINASE"/>
    <property type="match status" value="1"/>
</dbReference>
<dbReference type="GO" id="GO:0046486">
    <property type="term" value="P:glycerolipid metabolic process"/>
    <property type="evidence" value="ECO:0007669"/>
    <property type="project" value="UniProtKB-UniPathway"/>
</dbReference>
<comment type="catalytic activity">
    <reaction evidence="15">
        <text>a 1,2-diacyl-sn-glycerol + ATP = a 1,2-diacyl-sn-glycero-3-phosphate + ADP + H(+)</text>
        <dbReference type="Rhea" id="RHEA:10272"/>
        <dbReference type="ChEBI" id="CHEBI:15378"/>
        <dbReference type="ChEBI" id="CHEBI:17815"/>
        <dbReference type="ChEBI" id="CHEBI:30616"/>
        <dbReference type="ChEBI" id="CHEBI:58608"/>
        <dbReference type="ChEBI" id="CHEBI:456216"/>
        <dbReference type="EC" id="2.7.1.107"/>
    </reaction>
    <physiologicalReaction direction="left-to-right" evidence="15">
        <dbReference type="Rhea" id="RHEA:10273"/>
    </physiologicalReaction>
</comment>
<sequence>MARIIKFFKIIRNNWKKSTFALAAISYGGSYGIESYNKEQLMRRYCEDAVRYGDMPLPVNLKPRHVTVILNPAANKRKAKDLLEKYCAPLLHLAGIAVTIIQTESEGQARSIVENLNSHTDAIVVAGGDGSLSDVVTGVMRRCNTDVEIVKQCPIGILPLGQTNNVAKSLFNGYTDLPQIHAMAEATMAVVRGTTKLVDTIEIEPLEQDPENIIKPVYAVGTVEWGAWRDANAKANKYWYWGSLRRYATYVFNGYKSDLTWDCSADLRYSEPCNGCSRCRHSRQSSHSSSSDRRWWHSFVPRTRSASFEIDYSKVINEKCGSLHEIPIVTTELKMITSNLDSPTDHSVPAIKVHLGPETVSYLDFVKEGWKRADGHKTVNKQTIEAKDIELRPRETVSKPEQSKMFSIDNEEFELKPIRVKLLPKSVTMFCAQPMDSAVS</sequence>
<evidence type="ECO:0000313" key="32">
    <source>
        <dbReference type="RefSeq" id="XP_015519356.1"/>
    </source>
</evidence>
<comment type="catalytic activity">
    <reaction evidence="26">
        <text>a 2-acylglycerol + ATP = a 2-acyl-sn-glycerol 3-phosphate + ADP + H(+)</text>
        <dbReference type="Rhea" id="RHEA:39847"/>
        <dbReference type="ChEBI" id="CHEBI:15378"/>
        <dbReference type="ChEBI" id="CHEBI:17389"/>
        <dbReference type="ChEBI" id="CHEBI:30616"/>
        <dbReference type="ChEBI" id="CHEBI:64982"/>
        <dbReference type="ChEBI" id="CHEBI:456216"/>
    </reaction>
    <physiologicalReaction direction="left-to-right" evidence="26">
        <dbReference type="Rhea" id="RHEA:39848"/>
    </physiologicalReaction>
</comment>
<comment type="catalytic activity">
    <reaction evidence="18">
        <text>a 1-acyl-sn-glycerol + ATP = a 1-acyl-sn-glycero-3-phosphate + ADP + H(+)</text>
        <dbReference type="Rhea" id="RHEA:33747"/>
        <dbReference type="ChEBI" id="CHEBI:15378"/>
        <dbReference type="ChEBI" id="CHEBI:30616"/>
        <dbReference type="ChEBI" id="CHEBI:57970"/>
        <dbReference type="ChEBI" id="CHEBI:64683"/>
        <dbReference type="ChEBI" id="CHEBI:456216"/>
    </reaction>
    <physiologicalReaction direction="left-to-right" evidence="18">
        <dbReference type="Rhea" id="RHEA:33748"/>
    </physiologicalReaction>
</comment>
<evidence type="ECO:0000259" key="30">
    <source>
        <dbReference type="PROSITE" id="PS50146"/>
    </source>
</evidence>
<dbReference type="Proteomes" id="UP000829291">
    <property type="component" value="Chromosome 3"/>
</dbReference>
<evidence type="ECO:0000256" key="2">
    <source>
        <dbReference type="ARBA" id="ARBA00004569"/>
    </source>
</evidence>
<dbReference type="KEGG" id="nlo:107223978"/>
<dbReference type="GO" id="GO:0046513">
    <property type="term" value="P:ceramide biosynthetic process"/>
    <property type="evidence" value="ECO:0007669"/>
    <property type="project" value="TreeGrafter"/>
</dbReference>
<dbReference type="PROSITE" id="PS50146">
    <property type="entry name" value="DAGK"/>
    <property type="match status" value="1"/>
</dbReference>
<protein>
    <recommendedName>
        <fullName evidence="24">Acylglycerol kinase, mitochondrial</fullName>
        <ecNumber evidence="5">2.7.1.107</ecNumber>
        <ecNumber evidence="22">2.7.1.138</ecNumber>
        <ecNumber evidence="23">2.7.1.94</ecNumber>
    </recommendedName>
    <alternativeName>
        <fullName evidence="25">Multiple substrate lipid kinase</fullName>
    </alternativeName>
</protein>
<dbReference type="UniPathway" id="UPA00230"/>
<dbReference type="Pfam" id="PF19712">
    <property type="entry name" value="AGK_C"/>
    <property type="match status" value="1"/>
</dbReference>
<keyword evidence="6" id="KW-0808">Transferase</keyword>
<comment type="catalytic activity">
    <reaction evidence="16">
        <text>1-(5Z,8Z,11Z,14Z-eicosatetraenoyl)-sn-glycerol + ATP = 1-(5Z,8Z,11Z,14Z-eicosatetraenoyl)-sn-glycero-3-phosphate + ADP + H(+)</text>
        <dbReference type="Rhea" id="RHEA:43328"/>
        <dbReference type="ChEBI" id="CHEBI:15378"/>
        <dbReference type="ChEBI" id="CHEBI:30616"/>
        <dbReference type="ChEBI" id="CHEBI:34071"/>
        <dbReference type="ChEBI" id="CHEBI:74938"/>
        <dbReference type="ChEBI" id="CHEBI:456216"/>
    </reaction>
    <physiologicalReaction direction="left-to-right" evidence="16">
        <dbReference type="Rhea" id="RHEA:43329"/>
    </physiologicalReaction>
</comment>
<evidence type="ECO:0000256" key="21">
    <source>
        <dbReference type="ARBA" id="ARBA00025749"/>
    </source>
</evidence>
<comment type="cofactor">
    <cofactor evidence="1">
        <name>Mg(2+)</name>
        <dbReference type="ChEBI" id="CHEBI:18420"/>
    </cofactor>
</comment>
<keyword evidence="9" id="KW-0999">Mitochondrion inner membrane</keyword>
<reference evidence="32" key="1">
    <citation type="submission" date="2025-08" db="UniProtKB">
        <authorList>
            <consortium name="RefSeq"/>
        </authorList>
    </citation>
    <scope>IDENTIFICATION</scope>
    <source>
        <tissue evidence="32">Thorax and Abdomen</tissue>
    </source>
</reference>
<dbReference type="GO" id="GO:0005743">
    <property type="term" value="C:mitochondrial inner membrane"/>
    <property type="evidence" value="ECO:0007669"/>
    <property type="project" value="UniProtKB-SubCell"/>
</dbReference>
<dbReference type="RefSeq" id="XP_015519356.1">
    <property type="nucleotide sequence ID" value="XM_015663870.2"/>
</dbReference>
<evidence type="ECO:0000256" key="26">
    <source>
        <dbReference type="ARBA" id="ARBA00044480"/>
    </source>
</evidence>
<dbReference type="GeneID" id="107223978"/>
<comment type="catalytic activity">
    <reaction evidence="29">
        <text>N-(hexanoyl)sphing-4-enine + ATP = N-hexanoylsphing-4-enine 1-phosphate + ADP + H(+)</text>
        <dbReference type="Rhea" id="RHEA:43312"/>
        <dbReference type="ChEBI" id="CHEBI:15378"/>
        <dbReference type="ChEBI" id="CHEBI:30616"/>
        <dbReference type="ChEBI" id="CHEBI:63867"/>
        <dbReference type="ChEBI" id="CHEBI:82959"/>
        <dbReference type="ChEBI" id="CHEBI:456216"/>
    </reaction>
    <physiologicalReaction direction="left-to-right" evidence="29">
        <dbReference type="Rhea" id="RHEA:43313"/>
    </physiologicalReaction>
</comment>
<comment type="catalytic activity">
    <reaction evidence="20">
        <text>1-hexadecanoyl-sn-glycerol + ATP = 1-hexadecanoyl-sn-glycero-3-phosphate + ADP + H(+)</text>
        <dbReference type="Rhea" id="RHEA:43308"/>
        <dbReference type="ChEBI" id="CHEBI:15378"/>
        <dbReference type="ChEBI" id="CHEBI:30616"/>
        <dbReference type="ChEBI" id="CHEBI:57518"/>
        <dbReference type="ChEBI" id="CHEBI:75542"/>
        <dbReference type="ChEBI" id="CHEBI:456216"/>
    </reaction>
    <physiologicalReaction direction="left-to-right" evidence="20">
        <dbReference type="Rhea" id="RHEA:43309"/>
    </physiologicalReaction>
</comment>
<dbReference type="GO" id="GO:0005758">
    <property type="term" value="C:mitochondrial intermembrane space"/>
    <property type="evidence" value="ECO:0007669"/>
    <property type="project" value="UniProtKB-SubCell"/>
</dbReference>
<organism evidence="32">
    <name type="scientific">Neodiprion lecontei</name>
    <name type="common">Redheaded pine sawfly</name>
    <dbReference type="NCBI Taxonomy" id="441921"/>
    <lineage>
        <taxon>Eukaryota</taxon>
        <taxon>Metazoa</taxon>
        <taxon>Ecdysozoa</taxon>
        <taxon>Arthropoda</taxon>
        <taxon>Hexapoda</taxon>
        <taxon>Insecta</taxon>
        <taxon>Pterygota</taxon>
        <taxon>Neoptera</taxon>
        <taxon>Endopterygota</taxon>
        <taxon>Hymenoptera</taxon>
        <taxon>Tenthredinoidea</taxon>
        <taxon>Diprionidae</taxon>
        <taxon>Diprioninae</taxon>
        <taxon>Neodiprion</taxon>
    </lineage>
</organism>
<evidence type="ECO:0000313" key="31">
    <source>
        <dbReference type="Proteomes" id="UP000829291"/>
    </source>
</evidence>
<dbReference type="GO" id="GO:0005524">
    <property type="term" value="F:ATP binding"/>
    <property type="evidence" value="ECO:0007669"/>
    <property type="project" value="UniProtKB-KW"/>
</dbReference>
<dbReference type="InterPro" id="IPR017438">
    <property type="entry name" value="ATP-NAD_kinase_N"/>
</dbReference>
<comment type="similarity">
    <text evidence="21">Belongs to the AGK family.</text>
</comment>
<evidence type="ECO:0000256" key="6">
    <source>
        <dbReference type="ARBA" id="ARBA00022679"/>
    </source>
</evidence>
<dbReference type="SMART" id="SM00046">
    <property type="entry name" value="DAGKc"/>
    <property type="match status" value="1"/>
</dbReference>
<evidence type="ECO:0000256" key="23">
    <source>
        <dbReference type="ARBA" id="ARBA00026098"/>
    </source>
</evidence>
<proteinExistence type="inferred from homology"/>
<dbReference type="GO" id="GO:0004143">
    <property type="term" value="F:ATP-dependent diacylglycerol kinase activity"/>
    <property type="evidence" value="ECO:0007669"/>
    <property type="project" value="UniProtKB-EC"/>
</dbReference>
<dbReference type="InterPro" id="IPR050187">
    <property type="entry name" value="Lipid_Phosphate_FormReg"/>
</dbReference>
<evidence type="ECO:0000256" key="5">
    <source>
        <dbReference type="ARBA" id="ARBA00012133"/>
    </source>
</evidence>
<accession>A0A6J0BWS1</accession>
<evidence type="ECO:0000256" key="13">
    <source>
        <dbReference type="ARBA" id="ARBA00023136"/>
    </source>
</evidence>
<comment type="catalytic activity">
    <reaction evidence="27">
        <text>an N-acylsphing-4-enine + ATP = an N-acylsphing-4-enine 1-phosphate + ADP + H(+)</text>
        <dbReference type="Rhea" id="RHEA:17929"/>
        <dbReference type="ChEBI" id="CHEBI:15378"/>
        <dbReference type="ChEBI" id="CHEBI:30616"/>
        <dbReference type="ChEBI" id="CHEBI:52639"/>
        <dbReference type="ChEBI" id="CHEBI:57674"/>
        <dbReference type="ChEBI" id="CHEBI:456216"/>
        <dbReference type="EC" id="2.7.1.138"/>
    </reaction>
    <physiologicalReaction direction="left-to-right" evidence="27">
        <dbReference type="Rhea" id="RHEA:17930"/>
    </physiologicalReaction>
</comment>
<dbReference type="InParanoid" id="A0A6J0BWS1"/>
<dbReference type="Pfam" id="PF00781">
    <property type="entry name" value="DAGK_cat"/>
    <property type="match status" value="1"/>
</dbReference>
<gene>
    <name evidence="32" type="primary">LOC107223978</name>
</gene>
<dbReference type="InterPro" id="IPR001206">
    <property type="entry name" value="Diacylglycerol_kinase_cat_dom"/>
</dbReference>
<comment type="pathway">
    <text evidence="4">Lipid metabolism; glycerolipid metabolism.</text>
</comment>
<comment type="subcellular location">
    <subcellularLocation>
        <location evidence="3">Mitochondrion inner membrane</location>
        <topology evidence="3">Peripheral membrane protein</topology>
    </subcellularLocation>
    <subcellularLocation>
        <location evidence="2">Mitochondrion intermembrane space</location>
    </subcellularLocation>
</comment>
<evidence type="ECO:0000256" key="27">
    <source>
        <dbReference type="ARBA" id="ARBA00048034"/>
    </source>
</evidence>